<comment type="caution">
    <text evidence="1">The sequence shown here is derived from an EMBL/GenBank/DDBJ whole genome shotgun (WGS) entry which is preliminary data.</text>
</comment>
<sequence length="397" mass="44309">MSYYRNDSSYSHSPPMPNAFQTSPFPQPYGATISSPVQDKMGQLTPTTPPPNAPFAVNVTADASVVALPRTYQQWLAQARTRTLQYKELGYDSPVAWVFAEGHNIPQNAIVGGVDRKTSSPWYIVRAFYEGGIELGKAGRQFRLGAVVNYAGRERDISSYEILVEARTPVRWIYQEIVVPQLPATNLQAARLRDFKTVVIVDDSTSMEGQPWNDACEALAGIAELCKKNEADGIDVYFLNDLRFSLGLHDQESVRGLFRSIEPDGQTPTGSRLREVLDKYLPLFEGQNRHKPINLIVITDGVPTDEGPREAIIEAARRLDVNSVPLRQFGIQFVQIGDDEEASIALKELDDDLSEAHGIRDMVDTTLFDPKEPHLRTETLLKILTGAIDSKLDHRRV</sequence>
<reference evidence="1" key="1">
    <citation type="submission" date="2021-02" db="EMBL/GenBank/DDBJ databases">
        <authorList>
            <consortium name="DOE Joint Genome Institute"/>
            <person name="Ahrendt S."/>
            <person name="Looney B.P."/>
            <person name="Miyauchi S."/>
            <person name="Morin E."/>
            <person name="Drula E."/>
            <person name="Courty P.E."/>
            <person name="Chicoki N."/>
            <person name="Fauchery L."/>
            <person name="Kohler A."/>
            <person name="Kuo A."/>
            <person name="Labutti K."/>
            <person name="Pangilinan J."/>
            <person name="Lipzen A."/>
            <person name="Riley R."/>
            <person name="Andreopoulos W."/>
            <person name="He G."/>
            <person name="Johnson J."/>
            <person name="Barry K.W."/>
            <person name="Grigoriev I.V."/>
            <person name="Nagy L."/>
            <person name="Hibbett D."/>
            <person name="Henrissat B."/>
            <person name="Matheny P.B."/>
            <person name="Labbe J."/>
            <person name="Martin F."/>
        </authorList>
    </citation>
    <scope>NUCLEOTIDE SEQUENCE</scope>
    <source>
        <strain evidence="1">FP105234-sp</strain>
    </source>
</reference>
<evidence type="ECO:0000313" key="2">
    <source>
        <dbReference type="Proteomes" id="UP000814033"/>
    </source>
</evidence>
<gene>
    <name evidence="1" type="ORF">FA95DRAFT_1604311</name>
</gene>
<evidence type="ECO:0000313" key="1">
    <source>
        <dbReference type="EMBL" id="KAI0049494.1"/>
    </source>
</evidence>
<dbReference type="Proteomes" id="UP000814033">
    <property type="component" value="Unassembled WGS sequence"/>
</dbReference>
<reference evidence="1" key="2">
    <citation type="journal article" date="2022" name="New Phytol.">
        <title>Evolutionary transition to the ectomycorrhizal habit in the genomes of a hyperdiverse lineage of mushroom-forming fungi.</title>
        <authorList>
            <person name="Looney B."/>
            <person name="Miyauchi S."/>
            <person name="Morin E."/>
            <person name="Drula E."/>
            <person name="Courty P.E."/>
            <person name="Kohler A."/>
            <person name="Kuo A."/>
            <person name="LaButti K."/>
            <person name="Pangilinan J."/>
            <person name="Lipzen A."/>
            <person name="Riley R."/>
            <person name="Andreopoulos W."/>
            <person name="He G."/>
            <person name="Johnson J."/>
            <person name="Nolan M."/>
            <person name="Tritt A."/>
            <person name="Barry K.W."/>
            <person name="Grigoriev I.V."/>
            <person name="Nagy L.G."/>
            <person name="Hibbett D."/>
            <person name="Henrissat B."/>
            <person name="Matheny P.B."/>
            <person name="Labbe J."/>
            <person name="Martin F.M."/>
        </authorList>
    </citation>
    <scope>NUCLEOTIDE SEQUENCE</scope>
    <source>
        <strain evidence="1">FP105234-sp</strain>
    </source>
</reference>
<accession>A0ACB8RYZ5</accession>
<dbReference type="EMBL" id="MU275872">
    <property type="protein sequence ID" value="KAI0049494.1"/>
    <property type="molecule type" value="Genomic_DNA"/>
</dbReference>
<protein>
    <submittedName>
        <fullName evidence="1">Uncharacterized protein</fullName>
    </submittedName>
</protein>
<keyword evidence="2" id="KW-1185">Reference proteome</keyword>
<name>A0ACB8RYZ5_9AGAM</name>
<organism evidence="1 2">
    <name type="scientific">Auriscalpium vulgare</name>
    <dbReference type="NCBI Taxonomy" id="40419"/>
    <lineage>
        <taxon>Eukaryota</taxon>
        <taxon>Fungi</taxon>
        <taxon>Dikarya</taxon>
        <taxon>Basidiomycota</taxon>
        <taxon>Agaricomycotina</taxon>
        <taxon>Agaricomycetes</taxon>
        <taxon>Russulales</taxon>
        <taxon>Auriscalpiaceae</taxon>
        <taxon>Auriscalpium</taxon>
    </lineage>
</organism>
<proteinExistence type="predicted"/>